<dbReference type="GO" id="GO:0016787">
    <property type="term" value="F:hydrolase activity"/>
    <property type="evidence" value="ECO:0007669"/>
    <property type="project" value="UniProtKB-KW"/>
</dbReference>
<comment type="caution">
    <text evidence="3">The sequence shown here is derived from an EMBL/GenBank/DDBJ whole genome shotgun (WGS) entry which is preliminary data.</text>
</comment>
<proteinExistence type="predicted"/>
<protein>
    <submittedName>
        <fullName evidence="3">Alpha/beta fold hydrolase</fullName>
    </submittedName>
</protein>
<sequence length="607" mass="67687">MKIFLTGGTGYLGRHILAELIAGQHDVFVLVRSVDRFHHTLRRLRLPETQYANTVIGDLTQSRLGLAPNDYEQVLESDIIIHAGGPMDIELSQAGAERVFLHPAVELAAIAEQIHAKKGLKQFIHIVGYMSPYNEENALNNLDAVLEGAPPYEKMKFQADSYIRKALHPLGIPLSTVNPSVVIGHSFSGVTEQIGGLSILVDSVRRKLMPLVPGGKDYWLPMVHIDHVASFIAGLVQTKEVASNTYYLLDSKRDSPPIRSLLGTIAAEMGVSPPFGTIPLALLKTILGLGIGKLLGVPKESMNFLVKSDFPVSTKLELERKYGEQTSVVPATLPYVIADLDYQLSHPSTETFEGFIQRRSSKLISLEKENPGTPVIFLHGTFSGADSFVPVAKQLHDVNTWLVDLPGFGRTPRHHNLSLMDGYVETVMEMIQELNRPVILIGHSFGGLIAAKVMEKMEHRIRQVLLLQPVLHPIHGKYKYAGATKPILKLMPRSAFRKTLLKASDFIAESEQLDDYVDYVLRDLQSPRIRSTNASVMSSLTQDRSIQLNPESWNANKVRILWGDRDVAHHIPERFKHLSTTRIPYGHQYPLEAPDLVAEWIRKNLEP</sequence>
<dbReference type="InterPro" id="IPR000073">
    <property type="entry name" value="AB_hydrolase_1"/>
</dbReference>
<dbReference type="Gene3D" id="3.40.50.720">
    <property type="entry name" value="NAD(P)-binding Rossmann-like Domain"/>
    <property type="match status" value="1"/>
</dbReference>
<dbReference type="InterPro" id="IPR036291">
    <property type="entry name" value="NAD(P)-bd_dom_sf"/>
</dbReference>
<organism evidence="3 4">
    <name type="scientific">Paenibacillus oralis</name>
    <dbReference type="NCBI Taxonomy" id="2490856"/>
    <lineage>
        <taxon>Bacteria</taxon>
        <taxon>Bacillati</taxon>
        <taxon>Bacillota</taxon>
        <taxon>Bacilli</taxon>
        <taxon>Bacillales</taxon>
        <taxon>Paenibacillaceae</taxon>
        <taxon>Paenibacillus</taxon>
    </lineage>
</organism>
<evidence type="ECO:0000259" key="1">
    <source>
        <dbReference type="Pfam" id="PF07993"/>
    </source>
</evidence>
<accession>A0A3P3UAS1</accession>
<evidence type="ECO:0000259" key="2">
    <source>
        <dbReference type="Pfam" id="PF12697"/>
    </source>
</evidence>
<dbReference type="Pfam" id="PF07993">
    <property type="entry name" value="NAD_binding_4"/>
    <property type="match status" value="1"/>
</dbReference>
<dbReference type="Gene3D" id="3.40.50.1820">
    <property type="entry name" value="alpha/beta hydrolase"/>
    <property type="match status" value="1"/>
</dbReference>
<feature type="domain" description="Thioester reductase (TE)" evidence="1">
    <location>
        <begin position="5"/>
        <end position="232"/>
    </location>
</feature>
<dbReference type="SUPFAM" id="SSF53474">
    <property type="entry name" value="alpha/beta-Hydrolases"/>
    <property type="match status" value="1"/>
</dbReference>
<name>A0A3P3UAS1_9BACL</name>
<dbReference type="PANTHER" id="PTHR48079:SF6">
    <property type="entry name" value="NAD(P)-BINDING DOMAIN-CONTAINING PROTEIN-RELATED"/>
    <property type="match status" value="1"/>
</dbReference>
<gene>
    <name evidence="3" type="ORF">EHV15_07475</name>
</gene>
<dbReference type="InterPro" id="IPR029058">
    <property type="entry name" value="AB_hydrolase_fold"/>
</dbReference>
<evidence type="ECO:0000313" key="3">
    <source>
        <dbReference type="EMBL" id="RRJ67467.1"/>
    </source>
</evidence>
<dbReference type="PANTHER" id="PTHR48079">
    <property type="entry name" value="PROTEIN YEEZ"/>
    <property type="match status" value="1"/>
</dbReference>
<dbReference type="EMBL" id="RRCN01000001">
    <property type="protein sequence ID" value="RRJ67467.1"/>
    <property type="molecule type" value="Genomic_DNA"/>
</dbReference>
<dbReference type="GO" id="GO:0004029">
    <property type="term" value="F:aldehyde dehydrogenase (NAD+) activity"/>
    <property type="evidence" value="ECO:0007669"/>
    <property type="project" value="TreeGrafter"/>
</dbReference>
<keyword evidence="4" id="KW-1185">Reference proteome</keyword>
<dbReference type="GO" id="GO:0005737">
    <property type="term" value="C:cytoplasm"/>
    <property type="evidence" value="ECO:0007669"/>
    <property type="project" value="TreeGrafter"/>
</dbReference>
<evidence type="ECO:0000313" key="4">
    <source>
        <dbReference type="Proteomes" id="UP000267017"/>
    </source>
</evidence>
<dbReference type="AlphaFoldDB" id="A0A3P3UAS1"/>
<dbReference type="OrthoDB" id="1417183at2"/>
<dbReference type="Pfam" id="PF12697">
    <property type="entry name" value="Abhydrolase_6"/>
    <property type="match status" value="1"/>
</dbReference>
<dbReference type="InterPro" id="IPR051783">
    <property type="entry name" value="NAD(P)-dependent_oxidoreduct"/>
</dbReference>
<dbReference type="Proteomes" id="UP000267017">
    <property type="component" value="Unassembled WGS sequence"/>
</dbReference>
<dbReference type="SUPFAM" id="SSF51735">
    <property type="entry name" value="NAD(P)-binding Rossmann-fold domains"/>
    <property type="match status" value="1"/>
</dbReference>
<dbReference type="InterPro" id="IPR013120">
    <property type="entry name" value="FAR_NAD-bd"/>
</dbReference>
<reference evidence="3 4" key="1">
    <citation type="submission" date="2018-11" db="EMBL/GenBank/DDBJ databases">
        <title>Genome sequencing of Paenibacillus sp. KCOM 3021 (= ChDC PVNT-B20).</title>
        <authorList>
            <person name="Kook J.-K."/>
            <person name="Park S.-N."/>
            <person name="Lim Y.K."/>
        </authorList>
    </citation>
    <scope>NUCLEOTIDE SEQUENCE [LARGE SCALE GENOMIC DNA]</scope>
    <source>
        <strain evidence="3 4">KCOM 3021</strain>
    </source>
</reference>
<feature type="domain" description="AB hydrolase-1" evidence="2">
    <location>
        <begin position="375"/>
        <end position="599"/>
    </location>
</feature>
<keyword evidence="3" id="KW-0378">Hydrolase</keyword>